<dbReference type="SFLD" id="SFLDG01129">
    <property type="entry name" value="C1.5:_HAD__Beta-PGM__Phosphata"/>
    <property type="match status" value="1"/>
</dbReference>
<name>A0A8J7LX22_9RHOB</name>
<dbReference type="RefSeq" id="WP_228849870.1">
    <property type="nucleotide sequence ID" value="NZ_JADCKQ010000015.1"/>
</dbReference>
<comment type="caution">
    <text evidence="1">The sequence shown here is derived from an EMBL/GenBank/DDBJ whole genome shotgun (WGS) entry which is preliminary data.</text>
</comment>
<evidence type="ECO:0000313" key="1">
    <source>
        <dbReference type="EMBL" id="MBI1495157.1"/>
    </source>
</evidence>
<evidence type="ECO:0000313" key="2">
    <source>
        <dbReference type="Proteomes" id="UP000640583"/>
    </source>
</evidence>
<dbReference type="PANTHER" id="PTHR43611">
    <property type="entry name" value="ALPHA-D-GLUCOSE 1-PHOSPHATE PHOSPHATASE"/>
    <property type="match status" value="1"/>
</dbReference>
<dbReference type="AlphaFoldDB" id="A0A8J7LX22"/>
<accession>A0A8J7LX22</accession>
<proteinExistence type="predicted"/>
<dbReference type="InterPro" id="IPR006439">
    <property type="entry name" value="HAD-SF_hydro_IA"/>
</dbReference>
<dbReference type="NCBIfam" id="TIGR01509">
    <property type="entry name" value="HAD-SF-IA-v3"/>
    <property type="match status" value="1"/>
</dbReference>
<dbReference type="GO" id="GO:0016787">
    <property type="term" value="F:hydrolase activity"/>
    <property type="evidence" value="ECO:0007669"/>
    <property type="project" value="UniProtKB-KW"/>
</dbReference>
<dbReference type="Gene3D" id="1.10.150.240">
    <property type="entry name" value="Putative phosphatase, domain 2"/>
    <property type="match status" value="1"/>
</dbReference>
<keyword evidence="1" id="KW-0378">Hydrolase</keyword>
<dbReference type="Gene3D" id="3.40.50.1000">
    <property type="entry name" value="HAD superfamily/HAD-like"/>
    <property type="match status" value="1"/>
</dbReference>
<sequence>MAVEAVIFDIGNVLIEWQPERFYDSEIGEARRREMFAQIDLHDMNNDVDLGGPFRETIYGTADKYPKWRNEIRMWHDRWFELATPAIDHSVHLLRALRAKGVTVFALTNLGDEIFARAQKHYTFLQDFDQFYVSGEMKLVKPDDAIYAAVEAACGHAPDTLLFADDRQENLDAASARGWQTHHFQHPQGWADRLVSEGLLTREEATWPEAEKDKT</sequence>
<dbReference type="InterPro" id="IPR023198">
    <property type="entry name" value="PGP-like_dom2"/>
</dbReference>
<dbReference type="InterPro" id="IPR036412">
    <property type="entry name" value="HAD-like_sf"/>
</dbReference>
<dbReference type="PANTHER" id="PTHR43611:SF3">
    <property type="entry name" value="FLAVIN MONONUCLEOTIDE HYDROLASE 1, CHLOROPLATIC"/>
    <property type="match status" value="1"/>
</dbReference>
<dbReference type="EMBL" id="JADCKQ010000015">
    <property type="protein sequence ID" value="MBI1495157.1"/>
    <property type="molecule type" value="Genomic_DNA"/>
</dbReference>
<dbReference type="Proteomes" id="UP000640583">
    <property type="component" value="Unassembled WGS sequence"/>
</dbReference>
<dbReference type="SUPFAM" id="SSF56784">
    <property type="entry name" value="HAD-like"/>
    <property type="match status" value="1"/>
</dbReference>
<gene>
    <name evidence="1" type="ORF">H1D41_16045</name>
</gene>
<organism evidence="1 2">
    <name type="scientific">Halocynthiibacter styelae</name>
    <dbReference type="NCBI Taxonomy" id="2761955"/>
    <lineage>
        <taxon>Bacteria</taxon>
        <taxon>Pseudomonadati</taxon>
        <taxon>Pseudomonadota</taxon>
        <taxon>Alphaproteobacteria</taxon>
        <taxon>Rhodobacterales</taxon>
        <taxon>Paracoccaceae</taxon>
        <taxon>Halocynthiibacter</taxon>
    </lineage>
</organism>
<dbReference type="InterPro" id="IPR023214">
    <property type="entry name" value="HAD_sf"/>
</dbReference>
<dbReference type="SFLD" id="SFLDS00003">
    <property type="entry name" value="Haloacid_Dehalogenase"/>
    <property type="match status" value="1"/>
</dbReference>
<protein>
    <submittedName>
        <fullName evidence="1">HAD-IA family hydrolase</fullName>
    </submittedName>
</protein>
<dbReference type="Pfam" id="PF00702">
    <property type="entry name" value="Hydrolase"/>
    <property type="match status" value="1"/>
</dbReference>
<keyword evidence="2" id="KW-1185">Reference proteome</keyword>
<reference evidence="1" key="1">
    <citation type="submission" date="2020-10" db="EMBL/GenBank/DDBJ databases">
        <title>Paenihalocynthiibacter styelae gen. nov., sp. nov., isolated from stalked sea squirt Styela clava.</title>
        <authorList>
            <person name="Kim Y.-O."/>
            <person name="Yoon J.-H."/>
        </authorList>
    </citation>
    <scope>NUCLEOTIDE SEQUENCE</scope>
    <source>
        <strain evidence="1">MYP1-1</strain>
    </source>
</reference>